<organism evidence="2 3">
    <name type="scientific">Vigna unguiculata</name>
    <name type="common">Cowpea</name>
    <dbReference type="NCBI Taxonomy" id="3917"/>
    <lineage>
        <taxon>Eukaryota</taxon>
        <taxon>Viridiplantae</taxon>
        <taxon>Streptophyta</taxon>
        <taxon>Embryophyta</taxon>
        <taxon>Tracheophyta</taxon>
        <taxon>Spermatophyta</taxon>
        <taxon>Magnoliopsida</taxon>
        <taxon>eudicotyledons</taxon>
        <taxon>Gunneridae</taxon>
        <taxon>Pentapetalae</taxon>
        <taxon>rosids</taxon>
        <taxon>fabids</taxon>
        <taxon>Fabales</taxon>
        <taxon>Fabaceae</taxon>
        <taxon>Papilionoideae</taxon>
        <taxon>50 kb inversion clade</taxon>
        <taxon>NPAAA clade</taxon>
        <taxon>indigoferoid/millettioid clade</taxon>
        <taxon>Phaseoleae</taxon>
        <taxon>Vigna</taxon>
    </lineage>
</organism>
<reference evidence="2 3" key="1">
    <citation type="submission" date="2019-04" db="EMBL/GenBank/DDBJ databases">
        <title>An improved genome assembly and genetic linkage map for asparagus bean, Vigna unguiculata ssp. sesquipedialis.</title>
        <authorList>
            <person name="Xia Q."/>
            <person name="Zhang R."/>
            <person name="Dong Y."/>
        </authorList>
    </citation>
    <scope>NUCLEOTIDE SEQUENCE [LARGE SCALE GENOMIC DNA]</scope>
    <source>
        <tissue evidence="2">Leaf</tissue>
    </source>
</reference>
<evidence type="ECO:0000313" key="2">
    <source>
        <dbReference type="EMBL" id="QCD83887.1"/>
    </source>
</evidence>
<feature type="compositionally biased region" description="Polar residues" evidence="1">
    <location>
        <begin position="209"/>
        <end position="218"/>
    </location>
</feature>
<feature type="compositionally biased region" description="Basic and acidic residues" evidence="1">
    <location>
        <begin position="159"/>
        <end position="171"/>
    </location>
</feature>
<evidence type="ECO:0000313" key="3">
    <source>
        <dbReference type="Proteomes" id="UP000501690"/>
    </source>
</evidence>
<dbReference type="AlphaFoldDB" id="A0A4D6L5T9"/>
<accession>A0A4D6L5T9</accession>
<feature type="region of interest" description="Disordered" evidence="1">
    <location>
        <begin position="139"/>
        <end position="218"/>
    </location>
</feature>
<name>A0A4D6L5T9_VIGUN</name>
<protein>
    <submittedName>
        <fullName evidence="2">Uncharacterized protein</fullName>
    </submittedName>
</protein>
<proteinExistence type="predicted"/>
<keyword evidence="3" id="KW-1185">Reference proteome</keyword>
<feature type="region of interest" description="Disordered" evidence="1">
    <location>
        <begin position="1"/>
        <end position="31"/>
    </location>
</feature>
<sequence length="218" mass="24115">MSPSLSTAKPLRSHAHIDPNPESSSPHRNRQQLSQATLVSTMVVDGESLETCAPSILPLLRRVSVCFRATPRACFRRGFVRGCAAAIVKKWGFVNPTKGYCLGYSKPRHILHLLPRRVRMNRGIYSAVKALKCTSDGSVKRPNNTYRSGWVDDLNGPDRPNKPNGLDRPDDSDGPDQLDDSNGPDLPDDPNGLYWPNDPNEPDWLDDLNGSSRTSLTN</sequence>
<dbReference type="Proteomes" id="UP000501690">
    <property type="component" value="Linkage Group LG2"/>
</dbReference>
<gene>
    <name evidence="2" type="ORF">DEO72_LG2g4235</name>
</gene>
<dbReference type="EMBL" id="CP039346">
    <property type="protein sequence ID" value="QCD83887.1"/>
    <property type="molecule type" value="Genomic_DNA"/>
</dbReference>
<evidence type="ECO:0000256" key="1">
    <source>
        <dbReference type="SAM" id="MobiDB-lite"/>
    </source>
</evidence>
<feature type="compositionally biased region" description="Polar residues" evidence="1">
    <location>
        <begin position="21"/>
        <end position="31"/>
    </location>
</feature>